<dbReference type="PANTHER" id="PTHR33974">
    <property type="entry name" value="VASCULAR-RELATED UNKNOWN PROTEIN 1-RELATED"/>
    <property type="match status" value="1"/>
</dbReference>
<dbReference type="Proteomes" id="UP001140206">
    <property type="component" value="Chromosome 2"/>
</dbReference>
<comment type="caution">
    <text evidence="1">The sequence shown here is derived from an EMBL/GenBank/DDBJ whole genome shotgun (WGS) entry which is preliminary data.</text>
</comment>
<dbReference type="InterPro" id="IPR039280">
    <property type="entry name" value="VUP"/>
</dbReference>
<gene>
    <name evidence="1" type="ORF">LUZ62_043476</name>
</gene>
<name>A0AAV8FFE0_9POAL</name>
<reference evidence="1" key="1">
    <citation type="submission" date="2022-08" db="EMBL/GenBank/DDBJ databases">
        <authorList>
            <person name="Marques A."/>
        </authorList>
    </citation>
    <scope>NUCLEOTIDE SEQUENCE</scope>
    <source>
        <strain evidence="1">RhyPub2mFocal</strain>
        <tissue evidence="1">Leaves</tissue>
    </source>
</reference>
<keyword evidence="2" id="KW-1185">Reference proteome</keyword>
<protein>
    <submittedName>
        <fullName evidence="1">Integrator complex subunit 2</fullName>
    </submittedName>
</protein>
<dbReference type="PANTHER" id="PTHR33974:SF2">
    <property type="entry name" value="VASCULAR-RELATED UNKNOWN PROTEIN 1"/>
    <property type="match status" value="1"/>
</dbReference>
<evidence type="ECO:0000313" key="1">
    <source>
        <dbReference type="EMBL" id="KAJ4792230.1"/>
    </source>
</evidence>
<accession>A0AAV8FFE0</accession>
<proteinExistence type="predicted"/>
<dbReference type="AlphaFoldDB" id="A0AAV8FFE0"/>
<dbReference type="EMBL" id="JAMFTS010000002">
    <property type="protein sequence ID" value="KAJ4792230.1"/>
    <property type="molecule type" value="Genomic_DNA"/>
</dbReference>
<dbReference type="GO" id="GO:0010089">
    <property type="term" value="P:xylem development"/>
    <property type="evidence" value="ECO:0007669"/>
    <property type="project" value="InterPro"/>
</dbReference>
<evidence type="ECO:0000313" key="2">
    <source>
        <dbReference type="Proteomes" id="UP001140206"/>
    </source>
</evidence>
<organism evidence="1 2">
    <name type="scientific">Rhynchospora pubera</name>
    <dbReference type="NCBI Taxonomy" id="906938"/>
    <lineage>
        <taxon>Eukaryota</taxon>
        <taxon>Viridiplantae</taxon>
        <taxon>Streptophyta</taxon>
        <taxon>Embryophyta</taxon>
        <taxon>Tracheophyta</taxon>
        <taxon>Spermatophyta</taxon>
        <taxon>Magnoliopsida</taxon>
        <taxon>Liliopsida</taxon>
        <taxon>Poales</taxon>
        <taxon>Cyperaceae</taxon>
        <taxon>Cyperoideae</taxon>
        <taxon>Rhynchosporeae</taxon>
        <taxon>Rhynchospora</taxon>
    </lineage>
</organism>
<sequence>MDNSLSSNNSKESSWALYVDHYMLVSEGKVVKPRDPDQKPNYNIGDGSYFLKDFRLKKRRRIEVPFDDSLEDTASSPINLSKAEKLYNLNARKKQKKDAALVFQMKTNVMIQDSRKHVIDEGHEVSYANETKYDCNALRSRGLCLIPLSVLVDYFG</sequence>